<dbReference type="Gene3D" id="3.40.605.10">
    <property type="entry name" value="Aldehyde Dehydrogenase, Chain A, domain 1"/>
    <property type="match status" value="1"/>
</dbReference>
<dbReference type="STRING" id="946333.A4W93_26880"/>
<dbReference type="FunFam" id="3.40.605.10:FF:000007">
    <property type="entry name" value="NAD/NADP-dependent betaine aldehyde dehydrogenase"/>
    <property type="match status" value="1"/>
</dbReference>
<gene>
    <name evidence="4" type="ORF">A4W93_26880</name>
</gene>
<keyword evidence="2 3" id="KW-0560">Oxidoreductase</keyword>
<dbReference type="CDD" id="cd07138">
    <property type="entry name" value="ALDH_CddD_SSP0762"/>
    <property type="match status" value="1"/>
</dbReference>
<dbReference type="RefSeq" id="WP_085753555.1">
    <property type="nucleotide sequence ID" value="NZ_BSPR01000017.1"/>
</dbReference>
<evidence type="ECO:0000256" key="1">
    <source>
        <dbReference type="ARBA" id="ARBA00009986"/>
    </source>
</evidence>
<dbReference type="InterPro" id="IPR016161">
    <property type="entry name" value="Ald_DH/histidinol_DH"/>
</dbReference>
<dbReference type="InterPro" id="IPR016163">
    <property type="entry name" value="Ald_DH_C"/>
</dbReference>
<organism evidence="4 5">
    <name type="scientific">Piscinibacter gummiphilus</name>
    <dbReference type="NCBI Taxonomy" id="946333"/>
    <lineage>
        <taxon>Bacteria</taxon>
        <taxon>Pseudomonadati</taxon>
        <taxon>Pseudomonadota</taxon>
        <taxon>Betaproteobacteria</taxon>
        <taxon>Burkholderiales</taxon>
        <taxon>Sphaerotilaceae</taxon>
        <taxon>Piscinibacter</taxon>
    </lineage>
</organism>
<evidence type="ECO:0000313" key="5">
    <source>
        <dbReference type="Proteomes" id="UP000193427"/>
    </source>
</evidence>
<accession>A0A1W6LG93</accession>
<dbReference type="PANTHER" id="PTHR42804:SF1">
    <property type="entry name" value="ALDEHYDE DEHYDROGENASE-RELATED"/>
    <property type="match status" value="1"/>
</dbReference>
<evidence type="ECO:0000256" key="3">
    <source>
        <dbReference type="RuleBase" id="RU003345"/>
    </source>
</evidence>
<dbReference type="InterPro" id="IPR015590">
    <property type="entry name" value="Aldehyde_DH_dom"/>
</dbReference>
<protein>
    <submittedName>
        <fullName evidence="4">Aldehyde dehydrogenase</fullName>
    </submittedName>
</protein>
<evidence type="ECO:0000313" key="4">
    <source>
        <dbReference type="EMBL" id="ARN23236.1"/>
    </source>
</evidence>
<keyword evidence="5" id="KW-1185">Reference proteome</keyword>
<dbReference type="AlphaFoldDB" id="A0A1W6LG93"/>
<dbReference type="Proteomes" id="UP000193427">
    <property type="component" value="Chromosome"/>
</dbReference>
<dbReference type="InterPro" id="IPR016162">
    <property type="entry name" value="Ald_DH_N"/>
</dbReference>
<dbReference type="PROSITE" id="PS00687">
    <property type="entry name" value="ALDEHYDE_DEHYDR_GLU"/>
    <property type="match status" value="1"/>
</dbReference>
<reference evidence="4 5" key="1">
    <citation type="submission" date="2016-04" db="EMBL/GenBank/DDBJ databases">
        <title>Complete genome sequence of natural rubber-degrading, novel Gram-negative bacterium, Rhizobacter gummiphilus strain NS21.</title>
        <authorList>
            <person name="Tabata M."/>
            <person name="Kasai D."/>
            <person name="Fukuda M."/>
        </authorList>
    </citation>
    <scope>NUCLEOTIDE SEQUENCE [LARGE SCALE GENOMIC DNA]</scope>
    <source>
        <strain evidence="4 5">NS21</strain>
    </source>
</reference>
<name>A0A1W6LG93_9BURK</name>
<dbReference type="PANTHER" id="PTHR42804">
    <property type="entry name" value="ALDEHYDE DEHYDROGENASE"/>
    <property type="match status" value="1"/>
</dbReference>
<dbReference type="GO" id="GO:0016620">
    <property type="term" value="F:oxidoreductase activity, acting on the aldehyde or oxo group of donors, NAD or NADP as acceptor"/>
    <property type="evidence" value="ECO:0007669"/>
    <property type="project" value="InterPro"/>
</dbReference>
<dbReference type="Gene3D" id="3.40.309.10">
    <property type="entry name" value="Aldehyde Dehydrogenase, Chain A, domain 2"/>
    <property type="match status" value="1"/>
</dbReference>
<evidence type="ECO:0000256" key="2">
    <source>
        <dbReference type="ARBA" id="ARBA00023002"/>
    </source>
</evidence>
<dbReference type="OrthoDB" id="6187633at2"/>
<dbReference type="Pfam" id="PF00171">
    <property type="entry name" value="Aldedh"/>
    <property type="match status" value="1"/>
</dbReference>
<dbReference type="FunFam" id="3.40.309.10:FF:000012">
    <property type="entry name" value="Betaine aldehyde dehydrogenase"/>
    <property type="match status" value="1"/>
</dbReference>
<comment type="similarity">
    <text evidence="1 3">Belongs to the aldehyde dehydrogenase family.</text>
</comment>
<dbReference type="InterPro" id="IPR029510">
    <property type="entry name" value="Ald_DH_CS_GLU"/>
</dbReference>
<proteinExistence type="inferred from homology"/>
<dbReference type="SUPFAM" id="SSF53720">
    <property type="entry name" value="ALDH-like"/>
    <property type="match status" value="1"/>
</dbReference>
<sequence length="477" mass="50420">MIQHDKLYIGGQWVPSVGSESPSTVTSPATEEAIATVVRGTADDVNLAVKAARGAFDAWSSRPVAERAGFLMKIHEGLKARANDIAQAVTSEMGMPLKQSVRIQAGSPIAAFKLYASLVQSFHFEEEVGNSLVVREAIGVVAAITPWNYPLHQIAAKVAAALAAGCTVVLKPSEVAPLDAFILAEVVHAAGLPAGVFNLVTGRGTVVGEAMCSHPDVDMVSFTGSTRAGRRISELGSATIKRVALELGGKSASIILDDADFPTAVKGSVGACFLNAGQTCTAHTRMLVPESRYEEAAKLAVAVTQAYKVGDPFDETSTMGPVASKAQRNTVNEYIEIGLAEGAELLTGGTGAPEGLDGKGYYVRPTVFGRVKPESRLAQEEVFGPVLAIITYKDEDDAIRIANGTPYGLSGGVWSASDERAQQVARRMRTGQVDINGGTFNMLAPFGGYKQSGNGREFGKYGLEDFLEIKSFQFKRS</sequence>
<dbReference type="KEGG" id="rgu:A4W93_26880"/>
<dbReference type="EMBL" id="CP015118">
    <property type="protein sequence ID" value="ARN23236.1"/>
    <property type="molecule type" value="Genomic_DNA"/>
</dbReference>